<sequence>MFLSKDGTALAYEYVDDDWVSSLHSYIGGATHLAGSAPGQSWPVTAFITDDNQRLIYTLRYDGGTRTAETVVADEVPGVWWDFTTGGMSGGAPAPLARRSGPAAASRAAEQDRFRMPQMPITVRGKG</sequence>
<dbReference type="RefSeq" id="WP_344937969.1">
    <property type="nucleotide sequence ID" value="NZ_BAAAZR010000004.1"/>
</dbReference>
<proteinExistence type="predicted"/>
<organism evidence="2 3">
    <name type="scientific">Sphaerisporangium flaviroseum</name>
    <dbReference type="NCBI Taxonomy" id="509199"/>
    <lineage>
        <taxon>Bacteria</taxon>
        <taxon>Bacillati</taxon>
        <taxon>Actinomycetota</taxon>
        <taxon>Actinomycetes</taxon>
        <taxon>Streptosporangiales</taxon>
        <taxon>Streptosporangiaceae</taxon>
        <taxon>Sphaerisporangium</taxon>
    </lineage>
</organism>
<gene>
    <name evidence="2" type="ORF">GCM10022226_24120</name>
</gene>
<dbReference type="EMBL" id="BAAAZR010000004">
    <property type="protein sequence ID" value="GAA3803485.1"/>
    <property type="molecule type" value="Genomic_DNA"/>
</dbReference>
<evidence type="ECO:0000313" key="2">
    <source>
        <dbReference type="EMBL" id="GAA3803485.1"/>
    </source>
</evidence>
<name>A0ABP7HSS9_9ACTN</name>
<feature type="compositionally biased region" description="Low complexity" evidence="1">
    <location>
        <begin position="91"/>
        <end position="108"/>
    </location>
</feature>
<accession>A0ABP7HSS9</accession>
<comment type="caution">
    <text evidence="2">The sequence shown here is derived from an EMBL/GenBank/DDBJ whole genome shotgun (WGS) entry which is preliminary data.</text>
</comment>
<reference evidence="3" key="1">
    <citation type="journal article" date="2019" name="Int. J. Syst. Evol. Microbiol.">
        <title>The Global Catalogue of Microorganisms (GCM) 10K type strain sequencing project: providing services to taxonomists for standard genome sequencing and annotation.</title>
        <authorList>
            <consortium name="The Broad Institute Genomics Platform"/>
            <consortium name="The Broad Institute Genome Sequencing Center for Infectious Disease"/>
            <person name="Wu L."/>
            <person name="Ma J."/>
        </authorList>
    </citation>
    <scope>NUCLEOTIDE SEQUENCE [LARGE SCALE GENOMIC DNA]</scope>
    <source>
        <strain evidence="3">JCM 16908</strain>
    </source>
</reference>
<dbReference type="Proteomes" id="UP001500888">
    <property type="component" value="Unassembled WGS sequence"/>
</dbReference>
<protein>
    <submittedName>
        <fullName evidence="2">Uncharacterized protein</fullName>
    </submittedName>
</protein>
<feature type="region of interest" description="Disordered" evidence="1">
    <location>
        <begin position="91"/>
        <end position="127"/>
    </location>
</feature>
<evidence type="ECO:0000313" key="3">
    <source>
        <dbReference type="Proteomes" id="UP001500888"/>
    </source>
</evidence>
<evidence type="ECO:0000256" key="1">
    <source>
        <dbReference type="SAM" id="MobiDB-lite"/>
    </source>
</evidence>
<keyword evidence="3" id="KW-1185">Reference proteome</keyword>